<organism evidence="3 4">
    <name type="scientific">Gossypium anomalum</name>
    <dbReference type="NCBI Taxonomy" id="47600"/>
    <lineage>
        <taxon>Eukaryota</taxon>
        <taxon>Viridiplantae</taxon>
        <taxon>Streptophyta</taxon>
        <taxon>Embryophyta</taxon>
        <taxon>Tracheophyta</taxon>
        <taxon>Spermatophyta</taxon>
        <taxon>Magnoliopsida</taxon>
        <taxon>eudicotyledons</taxon>
        <taxon>Gunneridae</taxon>
        <taxon>Pentapetalae</taxon>
        <taxon>rosids</taxon>
        <taxon>malvids</taxon>
        <taxon>Malvales</taxon>
        <taxon>Malvaceae</taxon>
        <taxon>Malvoideae</taxon>
        <taxon>Gossypium</taxon>
    </lineage>
</organism>
<dbReference type="AlphaFoldDB" id="A0A8J5ZQL4"/>
<sequence>MENEFLNKVEDNAAVRAWSEKLQSKKGDSLAEGYTSELQEFTRVNDEKTKQLFYQSYGDISYLQVMVIAMVIYPSYGSILEFYLQVFHFWGSGFSAYRGGIYCPAQGDGKCIPWENLRDLVLTHLDERKRVDIFALSIYGLVIFPKALRHVDEAVTDLFNRLEKGITPVPAILAETFKSLSMCRKSGDGQFIGCAQLLMVWFHGHFWKRAFWMVPNEILYRCGNFDWVPLLGIWGATGYAPLLALRQYKSRQFIPTTYVLAQCEFSFKGAHYKKKVRELSDAWKQTRWMKRLAFGSMVTPEYNGWFKKRAEEDVDSLKTDYKKLRLSMRIAGLEKSLSESGNEQDELRARMAELKKSLHQYRNRNTIIELRASLSKIEEMNGRIEELEAALQNYEIRIQFFEASEERWKEQLHHAQDQVRNKDYIMGEAITQIREVADYLQALAVQADILSEKNELESDRGQELASLFMKIKALSIRAKSYL</sequence>
<feature type="domain" description="DUF7745" evidence="2">
    <location>
        <begin position="215"/>
        <end position="310"/>
    </location>
</feature>
<dbReference type="InterPro" id="IPR056647">
    <property type="entry name" value="DUF7745"/>
</dbReference>
<keyword evidence="1" id="KW-0175">Coiled coil</keyword>
<dbReference type="EMBL" id="JAHUZN010000001">
    <property type="protein sequence ID" value="KAG8502315.1"/>
    <property type="molecule type" value="Genomic_DNA"/>
</dbReference>
<accession>A0A8J5ZQL4</accession>
<protein>
    <recommendedName>
        <fullName evidence="2">DUF7745 domain-containing protein</fullName>
    </recommendedName>
</protein>
<gene>
    <name evidence="3" type="ORF">CXB51_001979</name>
</gene>
<reference evidence="3 4" key="1">
    <citation type="journal article" date="2021" name="bioRxiv">
        <title>The Gossypium anomalum genome as a resource for cotton improvement and evolutionary analysis of hybrid incompatibility.</title>
        <authorList>
            <person name="Grover C.E."/>
            <person name="Yuan D."/>
            <person name="Arick M.A."/>
            <person name="Miller E.R."/>
            <person name="Hu G."/>
            <person name="Peterson D.G."/>
            <person name="Wendel J.F."/>
            <person name="Udall J.A."/>
        </authorList>
    </citation>
    <scope>NUCLEOTIDE SEQUENCE [LARGE SCALE GENOMIC DNA]</scope>
    <source>
        <strain evidence="3">JFW-Udall</strain>
        <tissue evidence="3">Leaf</tissue>
    </source>
</reference>
<evidence type="ECO:0000313" key="4">
    <source>
        <dbReference type="Proteomes" id="UP000701853"/>
    </source>
</evidence>
<comment type="caution">
    <text evidence="3">The sequence shown here is derived from an EMBL/GenBank/DDBJ whole genome shotgun (WGS) entry which is preliminary data.</text>
</comment>
<evidence type="ECO:0000313" key="3">
    <source>
        <dbReference type="EMBL" id="KAG8502315.1"/>
    </source>
</evidence>
<dbReference type="Proteomes" id="UP000701853">
    <property type="component" value="Chromosome 1"/>
</dbReference>
<name>A0A8J5ZQL4_9ROSI</name>
<dbReference type="PANTHER" id="PTHR48200:SF1">
    <property type="entry name" value="AMINOTRANSFERASE-LIKE PLANT MOBILE DOMAIN-CONTAINING PROTEIN"/>
    <property type="match status" value="1"/>
</dbReference>
<evidence type="ECO:0000259" key="2">
    <source>
        <dbReference type="Pfam" id="PF24924"/>
    </source>
</evidence>
<dbReference type="Pfam" id="PF24924">
    <property type="entry name" value="DUF7745"/>
    <property type="match status" value="2"/>
</dbReference>
<proteinExistence type="predicted"/>
<dbReference type="PANTHER" id="PTHR48200">
    <property type="entry name" value="PROTEIN, PUTATIVE-RELATED"/>
    <property type="match status" value="1"/>
</dbReference>
<dbReference type="OrthoDB" id="1001109at2759"/>
<feature type="coiled-coil region" evidence="1">
    <location>
        <begin position="307"/>
        <end position="411"/>
    </location>
</feature>
<evidence type="ECO:0000256" key="1">
    <source>
        <dbReference type="SAM" id="Coils"/>
    </source>
</evidence>
<keyword evidence="4" id="KW-1185">Reference proteome</keyword>
<feature type="domain" description="DUF7745" evidence="2">
    <location>
        <begin position="129"/>
        <end position="211"/>
    </location>
</feature>